<evidence type="ECO:0000313" key="2">
    <source>
        <dbReference type="Proteomes" id="UP000028878"/>
    </source>
</evidence>
<dbReference type="Proteomes" id="UP000028878">
    <property type="component" value="Unassembled WGS sequence"/>
</dbReference>
<dbReference type="AlphaFoldDB" id="A0A1L1PP25"/>
<dbReference type="EMBL" id="CCAE010000008">
    <property type="protein sequence ID" value="CDN87095.1"/>
    <property type="molecule type" value="Genomic_DNA"/>
</dbReference>
<sequence>MSDMNHSEDVVVQEAEAPASGLSRRHLVRAGLSAAPVLAALKSNTVLAGDHTCIKPSTFSSLRAAQMKVSARRELKTDYECQSHGYWKNRDGGLPNKYKTTTKFLSTETGFTQNPGGVYTNKTLQQVLENGGNQGNAALARHVVAAFLTAKAYQNDPSRVMLTQSQCRAIWNGQGVWQPFAGTTWTLSQTMAYFDMVYGPAFL</sequence>
<protein>
    <submittedName>
        <fullName evidence="1">Uncharacterized protein</fullName>
    </submittedName>
</protein>
<name>A0A1L1PP25_HYDIT</name>
<accession>A0A1L1PP25</accession>
<keyword evidence="2" id="KW-1185">Reference proteome</keyword>
<reference evidence="2" key="1">
    <citation type="submission" date="2014-11" db="EMBL/GenBank/DDBJ databases">
        <title>Draft genome sequence of Hydrogenophaga intermedia S1.</title>
        <authorList>
            <person name="Gan H.M."/>
            <person name="Chew T.H."/>
            <person name="Stolz A."/>
        </authorList>
    </citation>
    <scope>NUCLEOTIDE SEQUENCE [LARGE SCALE GENOMIC DNA]</scope>
    <source>
        <strain evidence="2">S1</strain>
    </source>
</reference>
<gene>
    <name evidence="1" type="ORF">BN948_01514</name>
</gene>
<proteinExistence type="predicted"/>
<evidence type="ECO:0000313" key="1">
    <source>
        <dbReference type="EMBL" id="CDN87095.1"/>
    </source>
</evidence>
<organism evidence="1 2">
    <name type="scientific">Hydrogenophaga intermedia</name>
    <dbReference type="NCBI Taxonomy" id="65786"/>
    <lineage>
        <taxon>Bacteria</taxon>
        <taxon>Pseudomonadati</taxon>
        <taxon>Pseudomonadota</taxon>
        <taxon>Betaproteobacteria</taxon>
        <taxon>Burkholderiales</taxon>
        <taxon>Comamonadaceae</taxon>
        <taxon>Hydrogenophaga</taxon>
    </lineage>
</organism>